<dbReference type="InterPro" id="IPR036034">
    <property type="entry name" value="PDZ_sf"/>
</dbReference>
<evidence type="ECO:0000256" key="6">
    <source>
        <dbReference type="ARBA" id="ARBA00022927"/>
    </source>
</evidence>
<evidence type="ECO:0000256" key="2">
    <source>
        <dbReference type="ARBA" id="ARBA00022448"/>
    </source>
</evidence>
<keyword evidence="3" id="KW-1003">Cell membrane</keyword>
<keyword evidence="6" id="KW-0653">Protein transport</keyword>
<evidence type="ECO:0000259" key="11">
    <source>
        <dbReference type="Pfam" id="PF11356"/>
    </source>
</evidence>
<proteinExistence type="predicted"/>
<reference evidence="13" key="1">
    <citation type="submission" date="2016-12" db="EMBL/GenBank/DDBJ databases">
        <title>Complete Genome Sequence of Beggiatoa leptomitiformis D-401.</title>
        <authorList>
            <person name="Fomenkov A."/>
            <person name="Vincze T."/>
            <person name="Grabovich M."/>
            <person name="Anton B.P."/>
            <person name="Dubinina G."/>
            <person name="Orlova M."/>
            <person name="Belousova E."/>
            <person name="Roberts R.J."/>
        </authorList>
    </citation>
    <scope>NUCLEOTIDE SEQUENCE [LARGE SCALE GENOMIC DNA]</scope>
    <source>
        <strain evidence="13">D-401</strain>
    </source>
</reference>
<dbReference type="SUPFAM" id="SSF50156">
    <property type="entry name" value="PDZ domain-like"/>
    <property type="match status" value="1"/>
</dbReference>
<feature type="region of interest" description="Disordered" evidence="9">
    <location>
        <begin position="174"/>
        <end position="202"/>
    </location>
</feature>
<dbReference type="EMBL" id="CP018889">
    <property type="protein sequence ID" value="AUI68521.1"/>
    <property type="molecule type" value="Genomic_DNA"/>
</dbReference>
<keyword evidence="4" id="KW-0997">Cell inner membrane</keyword>
<comment type="subcellular location">
    <subcellularLocation>
        <location evidence="1">Cell inner membrane</location>
    </subcellularLocation>
</comment>
<evidence type="ECO:0000256" key="10">
    <source>
        <dbReference type="SAM" id="Phobius"/>
    </source>
</evidence>
<dbReference type="OrthoDB" id="1491375at2"/>
<dbReference type="InterPro" id="IPR024961">
    <property type="entry name" value="T2SS_GspC_N"/>
</dbReference>
<name>A0A2N9YDG9_9GAMM</name>
<keyword evidence="5 10" id="KW-0812">Transmembrane</keyword>
<dbReference type="GO" id="GO:0005886">
    <property type="term" value="C:plasma membrane"/>
    <property type="evidence" value="ECO:0007669"/>
    <property type="project" value="UniProtKB-SubCell"/>
</dbReference>
<dbReference type="AlphaFoldDB" id="A0A2N9YDG9"/>
<dbReference type="RefSeq" id="WP_062154846.1">
    <property type="nucleotide sequence ID" value="NZ_CP012373.2"/>
</dbReference>
<evidence type="ECO:0000256" key="9">
    <source>
        <dbReference type="SAM" id="MobiDB-lite"/>
    </source>
</evidence>
<dbReference type="Gene3D" id="2.30.42.10">
    <property type="match status" value="1"/>
</dbReference>
<accession>A0A2N9YDG9</accession>
<feature type="transmembrane region" description="Helical" evidence="10">
    <location>
        <begin position="20"/>
        <end position="41"/>
    </location>
</feature>
<evidence type="ECO:0000313" key="12">
    <source>
        <dbReference type="EMBL" id="AUI68521.1"/>
    </source>
</evidence>
<dbReference type="Gene3D" id="2.30.30.830">
    <property type="match status" value="1"/>
</dbReference>
<evidence type="ECO:0000256" key="3">
    <source>
        <dbReference type="ARBA" id="ARBA00022475"/>
    </source>
</evidence>
<evidence type="ECO:0000256" key="5">
    <source>
        <dbReference type="ARBA" id="ARBA00022692"/>
    </source>
</evidence>
<gene>
    <name evidence="12" type="ORF">BLE401_07260</name>
</gene>
<dbReference type="GO" id="GO:0015031">
    <property type="term" value="P:protein transport"/>
    <property type="evidence" value="ECO:0007669"/>
    <property type="project" value="UniProtKB-KW"/>
</dbReference>
<evidence type="ECO:0000256" key="4">
    <source>
        <dbReference type="ARBA" id="ARBA00022519"/>
    </source>
</evidence>
<dbReference type="Pfam" id="PF11356">
    <property type="entry name" value="T2SSC"/>
    <property type="match status" value="1"/>
</dbReference>
<feature type="compositionally biased region" description="Low complexity" evidence="9">
    <location>
        <begin position="191"/>
        <end position="202"/>
    </location>
</feature>
<evidence type="ECO:0000256" key="1">
    <source>
        <dbReference type="ARBA" id="ARBA00004533"/>
    </source>
</evidence>
<keyword evidence="8 10" id="KW-0472">Membrane</keyword>
<dbReference type="KEGG" id="blep:AL038_16980"/>
<keyword evidence="13" id="KW-1185">Reference proteome</keyword>
<evidence type="ECO:0000313" key="13">
    <source>
        <dbReference type="Proteomes" id="UP000234271"/>
    </source>
</evidence>
<dbReference type="STRING" id="288004.AL038_16980"/>
<dbReference type="Proteomes" id="UP000234271">
    <property type="component" value="Chromosome"/>
</dbReference>
<protein>
    <recommendedName>
        <fullName evidence="11">Type II secretion system protein GspC N-terminal domain-containing protein</fullName>
    </recommendedName>
</protein>
<feature type="domain" description="Type II secretion system protein GspC N-terminal" evidence="11">
    <location>
        <begin position="26"/>
        <end position="163"/>
    </location>
</feature>
<sequence>MTKTLFPAFSFLLSPRLAVIVNLILSAIIGYAVVQLALYLIDKQTIKTLPIPRMAMTTTTSPVKPQPLSVEPLSGLFGQLVMTEQPALNTTPPDTPLNLKLHGIYFNDENPQLSYAMIATPDKADKTGHYKIDEVLPSGVTLHQIHAKYVILMRNGRYETLRLLNSSTDNKIITPSNSNNTTVISPPPLPTTTTTDNSSNTLSPEKLLGGYQQQLKTNPAALMKLVKAIPAYDNGQFIGLRLKPGDDANVFEKFGLQMGDVLTEVNGTVLDSPLTGLGLMQQLATVDQIAIKVLRNGQPVDLSFRIEP</sequence>
<evidence type="ECO:0000256" key="7">
    <source>
        <dbReference type="ARBA" id="ARBA00022989"/>
    </source>
</evidence>
<keyword evidence="2" id="KW-0813">Transport</keyword>
<evidence type="ECO:0000256" key="8">
    <source>
        <dbReference type="ARBA" id="ARBA00023136"/>
    </source>
</evidence>
<keyword evidence="7 10" id="KW-1133">Transmembrane helix</keyword>
<organism evidence="12 13">
    <name type="scientific">Beggiatoa leptomitoformis</name>
    <dbReference type="NCBI Taxonomy" id="288004"/>
    <lineage>
        <taxon>Bacteria</taxon>
        <taxon>Pseudomonadati</taxon>
        <taxon>Pseudomonadota</taxon>
        <taxon>Gammaproteobacteria</taxon>
        <taxon>Thiotrichales</taxon>
        <taxon>Thiotrichaceae</taxon>
        <taxon>Beggiatoa</taxon>
    </lineage>
</organism>